<feature type="compositionally biased region" description="Basic and acidic residues" evidence="4">
    <location>
        <begin position="252"/>
        <end position="262"/>
    </location>
</feature>
<reference evidence="6 7" key="1">
    <citation type="journal article" date="2019" name="Int. J. Syst. Evol. Microbiol.">
        <title>The Global Catalogue of Microorganisms (GCM) 10K type strain sequencing project: providing services to taxonomists for standard genome sequencing and annotation.</title>
        <authorList>
            <consortium name="The Broad Institute Genomics Platform"/>
            <consortium name="The Broad Institute Genome Sequencing Center for Infectious Disease"/>
            <person name="Wu L."/>
            <person name="Ma J."/>
        </authorList>
    </citation>
    <scope>NUCLEOTIDE SEQUENCE [LARGE SCALE GENOMIC DNA]</scope>
    <source>
        <strain evidence="6 7">JCM 3325</strain>
    </source>
</reference>
<keyword evidence="7" id="KW-1185">Reference proteome</keyword>
<keyword evidence="2" id="KW-0547">Nucleotide-binding</keyword>
<dbReference type="Pfam" id="PF00005">
    <property type="entry name" value="ABC_tran"/>
    <property type="match status" value="1"/>
</dbReference>
<evidence type="ECO:0000313" key="7">
    <source>
        <dbReference type="Proteomes" id="UP001501231"/>
    </source>
</evidence>
<dbReference type="PANTHER" id="PTHR42939:SF1">
    <property type="entry name" value="ABC TRANSPORTER ATP-BINDING PROTEIN ALBC-RELATED"/>
    <property type="match status" value="1"/>
</dbReference>
<dbReference type="PROSITE" id="PS50893">
    <property type="entry name" value="ABC_TRANSPORTER_2"/>
    <property type="match status" value="1"/>
</dbReference>
<evidence type="ECO:0000256" key="1">
    <source>
        <dbReference type="ARBA" id="ARBA00022448"/>
    </source>
</evidence>
<dbReference type="SUPFAM" id="SSF52540">
    <property type="entry name" value="P-loop containing nucleoside triphosphate hydrolases"/>
    <property type="match status" value="1"/>
</dbReference>
<comment type="caution">
    <text evidence="6">The sequence shown here is derived from an EMBL/GenBank/DDBJ whole genome shotgun (WGS) entry which is preliminary data.</text>
</comment>
<dbReference type="InterPro" id="IPR051782">
    <property type="entry name" value="ABC_Transporter_VariousFunc"/>
</dbReference>
<organism evidence="6 7">
    <name type="scientific">Actinomadura vinacea</name>
    <dbReference type="NCBI Taxonomy" id="115336"/>
    <lineage>
        <taxon>Bacteria</taxon>
        <taxon>Bacillati</taxon>
        <taxon>Actinomycetota</taxon>
        <taxon>Actinomycetes</taxon>
        <taxon>Streptosporangiales</taxon>
        <taxon>Thermomonosporaceae</taxon>
        <taxon>Actinomadura</taxon>
    </lineage>
</organism>
<evidence type="ECO:0000256" key="4">
    <source>
        <dbReference type="SAM" id="MobiDB-lite"/>
    </source>
</evidence>
<keyword evidence="3" id="KW-0067">ATP-binding</keyword>
<dbReference type="SMART" id="SM00382">
    <property type="entry name" value="AAA"/>
    <property type="match status" value="1"/>
</dbReference>
<name>A0ABN3KE12_9ACTN</name>
<feature type="domain" description="ABC transporter" evidence="5">
    <location>
        <begin position="1"/>
        <end position="229"/>
    </location>
</feature>
<accession>A0ABN3KE12</accession>
<dbReference type="Gene3D" id="3.40.50.300">
    <property type="entry name" value="P-loop containing nucleotide triphosphate hydrolases"/>
    <property type="match status" value="1"/>
</dbReference>
<proteinExistence type="predicted"/>
<evidence type="ECO:0000313" key="6">
    <source>
        <dbReference type="EMBL" id="GAA2457202.1"/>
    </source>
</evidence>
<protein>
    <recommendedName>
        <fullName evidence="5">ABC transporter domain-containing protein</fullName>
    </recommendedName>
</protein>
<dbReference type="InterPro" id="IPR027417">
    <property type="entry name" value="P-loop_NTPase"/>
</dbReference>
<feature type="region of interest" description="Disordered" evidence="4">
    <location>
        <begin position="196"/>
        <end position="354"/>
    </location>
</feature>
<dbReference type="Proteomes" id="UP001501231">
    <property type="component" value="Unassembled WGS sequence"/>
</dbReference>
<dbReference type="InterPro" id="IPR003439">
    <property type="entry name" value="ABC_transporter-like_ATP-bd"/>
</dbReference>
<evidence type="ECO:0000259" key="5">
    <source>
        <dbReference type="PROSITE" id="PS50893"/>
    </source>
</evidence>
<dbReference type="PANTHER" id="PTHR42939">
    <property type="entry name" value="ABC TRANSPORTER ATP-BINDING PROTEIN ALBC-RELATED"/>
    <property type="match status" value="1"/>
</dbReference>
<dbReference type="InterPro" id="IPR003593">
    <property type="entry name" value="AAA+_ATPase"/>
</dbReference>
<evidence type="ECO:0000256" key="2">
    <source>
        <dbReference type="ARBA" id="ARBA00022741"/>
    </source>
</evidence>
<dbReference type="EMBL" id="BAAARW010000046">
    <property type="protein sequence ID" value="GAA2457202.1"/>
    <property type="molecule type" value="Genomic_DNA"/>
</dbReference>
<evidence type="ECO:0000256" key="3">
    <source>
        <dbReference type="ARBA" id="ARBA00022840"/>
    </source>
</evidence>
<sequence>MSFRYYRRAPWVLRDVTLTLAPGQVAEVTGRNGAGKSTFLRLVAGLRNPRRGSVIGRPSSVGYAPERFPTEQPFTVRGYLTHMAAMQKAPVTSINTWADRLAFGHLLDTRLHELSKGSAQKVGIAQALLASPDLLILDEPFAGLDAATRDSLPALISELAADGATVVVSDHQRCLEPLQGVTRVHIADHTAVVVPFDDASAPTRPAPRKGGALQEDRPRPPAPTGQDMHATDLAPETIGSKPDLPPAGRTRHTADPHQRHTSDTQAGTAGPERDSGTSTAAQAADGTRPEERTTPSADTPPDDQAPPSPPAAPGGDLHLQPGSSAPAGGLAQPNQPGPPQHAQRPPQATDPHVSDRWMVVEVVVPADEVDKAVERLRAEGFEVREPRR</sequence>
<feature type="compositionally biased region" description="Pro residues" evidence="4">
    <location>
        <begin position="303"/>
        <end position="312"/>
    </location>
</feature>
<keyword evidence="1" id="KW-0813">Transport</keyword>
<gene>
    <name evidence="6" type="ORF">GCM10010191_91150</name>
</gene>